<reference evidence="3 4" key="1">
    <citation type="submission" date="2019-10" db="EMBL/GenBank/DDBJ databases">
        <title>Draft whole-genome sequence of the purple nonsulfur photosynthetic bacterium Roseospira navarrensis DSM 15114.</title>
        <authorList>
            <person name="Kyndt J.A."/>
            <person name="Meyer T.E."/>
        </authorList>
    </citation>
    <scope>NUCLEOTIDE SEQUENCE [LARGE SCALE GENOMIC DNA]</scope>
    <source>
        <strain evidence="3 4">DSM 15114</strain>
    </source>
</reference>
<dbReference type="NCBIfam" id="TIGR03370">
    <property type="entry name" value="VPLPA-CTERM"/>
    <property type="match status" value="1"/>
</dbReference>
<dbReference type="AlphaFoldDB" id="A0A7X2D523"/>
<keyword evidence="2" id="KW-0472">Membrane</keyword>
<organism evidence="3 4">
    <name type="scientific">Roseospira navarrensis</name>
    <dbReference type="NCBI Taxonomy" id="140058"/>
    <lineage>
        <taxon>Bacteria</taxon>
        <taxon>Pseudomonadati</taxon>
        <taxon>Pseudomonadota</taxon>
        <taxon>Alphaproteobacteria</taxon>
        <taxon>Rhodospirillales</taxon>
        <taxon>Rhodospirillaceae</taxon>
        <taxon>Roseospira</taxon>
    </lineage>
</organism>
<dbReference type="InterPro" id="IPR022472">
    <property type="entry name" value="VPLPA-CTERM"/>
</dbReference>
<feature type="region of interest" description="Disordered" evidence="1">
    <location>
        <begin position="160"/>
        <end position="190"/>
    </location>
</feature>
<feature type="region of interest" description="Disordered" evidence="1">
    <location>
        <begin position="53"/>
        <end position="85"/>
    </location>
</feature>
<evidence type="ECO:0000313" key="4">
    <source>
        <dbReference type="Proteomes" id="UP000434582"/>
    </source>
</evidence>
<comment type="caution">
    <text evidence="3">The sequence shown here is derived from an EMBL/GenBank/DDBJ whole genome shotgun (WGS) entry which is preliminary data.</text>
</comment>
<sequence>MRTLEKCWHCLKYWQAALGVNTSATFTFCSAGRQISPQDDRVYFSASKIPHVSPIDPQPLGGGPGAAADRTSPLPPPDGGPPSGGLDSWSERLICFVRFSKRSLCIPSHGGSIPWRLRAWMVRRKIGPIGRKVRAPTVMTRAKKREAVSQSMSRLMRTAVASMPREPGRTAAAQVNRPDRDVPNSTASGPTGMGMIAMKTKIWGAILGGAGFMAAAAATPASAALFSVSGEGTVITAPSAVLEDDVTTPSNSQYGFMESSGVWLSRDIDVDGGTIAKGTRVDSYMIFYNTAGGSNTMTVTNWLFQESILGIMSDQPGNLEADSTDLLGNPGTTYDNGNAGDSAPYNARGLEAMDVKNKANDYYIVSGVDSTMLELGMRVTEPGDWIRVVTVSAVPLPAAAWFLLTALGGLVGTRWLKKDKAAAAAA</sequence>
<accession>A0A7X2D523</accession>
<keyword evidence="2" id="KW-0812">Transmembrane</keyword>
<gene>
    <name evidence="3" type="ORF">GHC57_18115</name>
</gene>
<dbReference type="Proteomes" id="UP000434582">
    <property type="component" value="Unassembled WGS sequence"/>
</dbReference>
<evidence type="ECO:0000256" key="1">
    <source>
        <dbReference type="SAM" id="MobiDB-lite"/>
    </source>
</evidence>
<keyword evidence="4" id="KW-1185">Reference proteome</keyword>
<keyword evidence="2" id="KW-1133">Transmembrane helix</keyword>
<evidence type="ECO:0000256" key="2">
    <source>
        <dbReference type="SAM" id="Phobius"/>
    </source>
</evidence>
<dbReference type="EMBL" id="WIVE01000101">
    <property type="protein sequence ID" value="MQX38436.1"/>
    <property type="molecule type" value="Genomic_DNA"/>
</dbReference>
<evidence type="ECO:0000313" key="3">
    <source>
        <dbReference type="EMBL" id="MQX38436.1"/>
    </source>
</evidence>
<proteinExistence type="predicted"/>
<protein>
    <submittedName>
        <fullName evidence="3">VPLPA-CTERM sorting domain-containing protein</fullName>
    </submittedName>
</protein>
<dbReference type="OrthoDB" id="6401597at2"/>
<feature type="transmembrane region" description="Helical" evidence="2">
    <location>
        <begin position="385"/>
        <end position="411"/>
    </location>
</feature>
<name>A0A7X2D523_9PROT</name>